<dbReference type="PANTHER" id="PTHR43649">
    <property type="entry name" value="ARABINOSE-BINDING PROTEIN-RELATED"/>
    <property type="match status" value="1"/>
</dbReference>
<reference evidence="1 2" key="1">
    <citation type="submission" date="2019-06" db="EMBL/GenBank/DDBJ databases">
        <title>Whole genome shotgun sequence of Streptomyces cacaoi subsp. cacaoi NBRC 12748.</title>
        <authorList>
            <person name="Hosoyama A."/>
            <person name="Uohara A."/>
            <person name="Ohji S."/>
            <person name="Ichikawa N."/>
        </authorList>
    </citation>
    <scope>NUCLEOTIDE SEQUENCE [LARGE SCALE GENOMIC DNA]</scope>
    <source>
        <strain evidence="1 2">NBRC 12748</strain>
    </source>
</reference>
<comment type="caution">
    <text evidence="1">The sequence shown here is derived from an EMBL/GenBank/DDBJ whole genome shotgun (WGS) entry which is preliminary data.</text>
</comment>
<proteinExistence type="predicted"/>
<dbReference type="Gene3D" id="3.40.190.10">
    <property type="entry name" value="Periplasmic binding protein-like II"/>
    <property type="match status" value="2"/>
</dbReference>
<protein>
    <submittedName>
        <fullName evidence="1">Sugar ABC transporter substrate-binding protein</fullName>
    </submittedName>
</protein>
<evidence type="ECO:0000313" key="2">
    <source>
        <dbReference type="Proteomes" id="UP000319210"/>
    </source>
</evidence>
<dbReference type="PANTHER" id="PTHR43649:SF14">
    <property type="entry name" value="BLR3389 PROTEIN"/>
    <property type="match status" value="1"/>
</dbReference>
<dbReference type="InterPro" id="IPR050490">
    <property type="entry name" value="Bact_solute-bd_prot1"/>
</dbReference>
<dbReference type="InterPro" id="IPR006059">
    <property type="entry name" value="SBP"/>
</dbReference>
<dbReference type="EMBL" id="BJMM01000007">
    <property type="protein sequence ID" value="GEB49317.1"/>
    <property type="molecule type" value="Genomic_DNA"/>
</dbReference>
<dbReference type="AlphaFoldDB" id="A0A4Y3QXC4"/>
<dbReference type="Proteomes" id="UP000319210">
    <property type="component" value="Unassembled WGS sequence"/>
</dbReference>
<keyword evidence="2" id="KW-1185">Reference proteome</keyword>
<dbReference type="SUPFAM" id="SSF53850">
    <property type="entry name" value="Periplasmic binding protein-like II"/>
    <property type="match status" value="1"/>
</dbReference>
<organism evidence="1 2">
    <name type="scientific">Streptomyces cacaoi</name>
    <dbReference type="NCBI Taxonomy" id="1898"/>
    <lineage>
        <taxon>Bacteria</taxon>
        <taxon>Bacillati</taxon>
        <taxon>Actinomycetota</taxon>
        <taxon>Actinomycetes</taxon>
        <taxon>Kitasatosporales</taxon>
        <taxon>Streptomycetaceae</taxon>
        <taxon>Streptomyces</taxon>
    </lineage>
</organism>
<gene>
    <name evidence="1" type="ORF">SCA03_18680</name>
</gene>
<sequence length="473" mass="50115">MGWWLRGGRGGEPRRGVGVLAALGCVLALGACSVPGAGGAAAGQELPGGRILRPVGPERVAEHGRTTLRVLADSGEREFLKRLVARFEKKYPNVRVEVETKASTDFFKTIVTTMSGEHPPDLVQGNQGYGVDGQLVRAGLLRPLDDVSHAYGWDLDHPGGTTDQLRWTPDGTLFGSGSLYGISQSNEYIGVFYNRSKLSELGIRPPHSWAEFTAGLRKAKEAGELPLQLGNADQYPAEQLLGTIQAQKVPVNESRAWINGVPGTTFATAGNREAARELRGWARKGYLGTGYNGVSADDAVSKFTAGKGVFMIAGSWNAPAVGGKLGDDAGFTVPRTADGRTVAAGAFGLPWHISAKSDATDAAVAFLGMMQSRTGAQAMADAGRLPVVTDGVDMPDRLGRQQAATGKRLLLGDGQTYYFDWASHSMLATIGSATQDLLTGRLSVGAYLRRIERDRAGFLAEQEAKTRGRGGGS</sequence>
<accession>A0A4Y3QXC4</accession>
<evidence type="ECO:0000313" key="1">
    <source>
        <dbReference type="EMBL" id="GEB49317.1"/>
    </source>
</evidence>
<dbReference type="Pfam" id="PF01547">
    <property type="entry name" value="SBP_bac_1"/>
    <property type="match status" value="1"/>
</dbReference>
<name>A0A4Y3QXC4_STRCI</name>
<dbReference type="PROSITE" id="PS51257">
    <property type="entry name" value="PROKAR_LIPOPROTEIN"/>
    <property type="match status" value="1"/>
</dbReference>